<reference evidence="2" key="2">
    <citation type="journal article" date="2023" name="BMC Genomics">
        <title>Pest status, molecular evolution, and epigenetic factors derived from the genome assembly of Frankliniella fusca, a thysanopteran phytovirus vector.</title>
        <authorList>
            <person name="Catto M.A."/>
            <person name="Labadie P.E."/>
            <person name="Jacobson A.L."/>
            <person name="Kennedy G.G."/>
            <person name="Srinivasan R."/>
            <person name="Hunt B.G."/>
        </authorList>
    </citation>
    <scope>NUCLEOTIDE SEQUENCE</scope>
    <source>
        <strain evidence="2">PL_HMW_Pooled</strain>
    </source>
</reference>
<evidence type="ECO:0000313" key="3">
    <source>
        <dbReference type="Proteomes" id="UP001219518"/>
    </source>
</evidence>
<proteinExistence type="predicted"/>
<dbReference type="AlphaFoldDB" id="A0AAE1HFF6"/>
<dbReference type="Proteomes" id="UP001219518">
    <property type="component" value="Unassembled WGS sequence"/>
</dbReference>
<dbReference type="Pfam" id="PF07648">
    <property type="entry name" value="Kazal_2"/>
    <property type="match status" value="1"/>
</dbReference>
<dbReference type="Gene3D" id="3.30.60.30">
    <property type="match status" value="1"/>
</dbReference>
<dbReference type="InterPro" id="IPR002350">
    <property type="entry name" value="Kazal_dom"/>
</dbReference>
<dbReference type="InterPro" id="IPR036058">
    <property type="entry name" value="Kazal_dom_sf"/>
</dbReference>
<protein>
    <submittedName>
        <fullName evidence="2">SPARC-like protein 1</fullName>
    </submittedName>
</protein>
<gene>
    <name evidence="2" type="ORF">KUF71_009656</name>
</gene>
<dbReference type="SUPFAM" id="SSF100895">
    <property type="entry name" value="Kazal-type serine protease inhibitors"/>
    <property type="match status" value="1"/>
</dbReference>
<accession>A0AAE1HFF6</accession>
<feature type="domain" description="Kazal-like" evidence="1">
    <location>
        <begin position="81"/>
        <end position="127"/>
    </location>
</feature>
<keyword evidence="3" id="KW-1185">Reference proteome</keyword>
<dbReference type="EMBL" id="JAHWGI010000994">
    <property type="protein sequence ID" value="KAK3920369.1"/>
    <property type="molecule type" value="Genomic_DNA"/>
</dbReference>
<name>A0AAE1HFF6_9NEOP</name>
<evidence type="ECO:0000313" key="2">
    <source>
        <dbReference type="EMBL" id="KAK3920369.1"/>
    </source>
</evidence>
<evidence type="ECO:0000259" key="1">
    <source>
        <dbReference type="PROSITE" id="PS51465"/>
    </source>
</evidence>
<comment type="caution">
    <text evidence="2">The sequence shown here is derived from an EMBL/GenBank/DDBJ whole genome shotgun (WGS) entry which is preliminary data.</text>
</comment>
<reference evidence="2" key="1">
    <citation type="submission" date="2021-07" db="EMBL/GenBank/DDBJ databases">
        <authorList>
            <person name="Catto M.A."/>
            <person name="Jacobson A."/>
            <person name="Kennedy G."/>
            <person name="Labadie P."/>
            <person name="Hunt B.G."/>
            <person name="Srinivasan R."/>
        </authorList>
    </citation>
    <scope>NUCLEOTIDE SEQUENCE</scope>
    <source>
        <strain evidence="2">PL_HMW_Pooled</strain>
        <tissue evidence="2">Head</tissue>
    </source>
</reference>
<sequence>MVGSPVSRVLDVRPVGVGSGSYLTHWRPVIRRPQSCADLAADRTRFSAKARASASRSFFRPRGIMGLLRACLALAVVVPVALALSRCPCPAAPAAARVCGSDLKTHDSQCHLMECADHAGPRGRAARDTRSADDVDEYRLSDVTDRVLALSDLNDYRDLLMEVITEQPAAGGTGQPETLVRFVSPLELSRSWTPNLGDDDDTGHSRTLVGRGAAAVGLAVFYGCYRLLRCWLCRMLDEEPAHV</sequence>
<dbReference type="PROSITE" id="PS51465">
    <property type="entry name" value="KAZAL_2"/>
    <property type="match status" value="1"/>
</dbReference>
<organism evidence="2 3">
    <name type="scientific">Frankliniella fusca</name>
    <dbReference type="NCBI Taxonomy" id="407009"/>
    <lineage>
        <taxon>Eukaryota</taxon>
        <taxon>Metazoa</taxon>
        <taxon>Ecdysozoa</taxon>
        <taxon>Arthropoda</taxon>
        <taxon>Hexapoda</taxon>
        <taxon>Insecta</taxon>
        <taxon>Pterygota</taxon>
        <taxon>Neoptera</taxon>
        <taxon>Paraneoptera</taxon>
        <taxon>Thysanoptera</taxon>
        <taxon>Terebrantia</taxon>
        <taxon>Thripoidea</taxon>
        <taxon>Thripidae</taxon>
        <taxon>Frankliniella</taxon>
    </lineage>
</organism>